<gene>
    <name evidence="2" type="ORF">SAMN05444371_0702</name>
</gene>
<dbReference type="STRING" id="216903.SAMN05444371_0702"/>
<evidence type="ECO:0000313" key="2">
    <source>
        <dbReference type="EMBL" id="SHK00050.1"/>
    </source>
</evidence>
<name>A0A1M6NWM4_9FLAO</name>
<accession>A0A1M6NWM4</accession>
<feature type="domain" description="DUF3644" evidence="1">
    <location>
        <begin position="12"/>
        <end position="185"/>
    </location>
</feature>
<dbReference type="OrthoDB" id="1398764at2"/>
<evidence type="ECO:0000313" key="3">
    <source>
        <dbReference type="Proteomes" id="UP000184498"/>
    </source>
</evidence>
<evidence type="ECO:0000259" key="1">
    <source>
        <dbReference type="Pfam" id="PF12358"/>
    </source>
</evidence>
<proteinExistence type="predicted"/>
<protein>
    <recommendedName>
        <fullName evidence="1">DUF3644 domain-containing protein</fullName>
    </recommendedName>
</protein>
<dbReference type="AlphaFoldDB" id="A0A1M6NWM4"/>
<keyword evidence="3" id="KW-1185">Reference proteome</keyword>
<reference evidence="3" key="1">
    <citation type="submission" date="2016-11" db="EMBL/GenBank/DDBJ databases">
        <authorList>
            <person name="Varghese N."/>
            <person name="Submissions S."/>
        </authorList>
    </citation>
    <scope>NUCLEOTIDE SEQUENCE [LARGE SCALE GENOMIC DNA]</scope>
    <source>
        <strain evidence="3">DSM 18016</strain>
    </source>
</reference>
<sequence length="489" mass="57078">MRKRKSPIAKSLLNNSVSAMISTIELHNKPEIKYRYETVVILLLNSWELALKSYLYKNHKKDVRIFEKDGRTKPFENCLNITGLKLGKDFNPIKENLDVLYNYRNQVAHFYLDEINPILFSLVSKSIIFYSKFINDNFGIDLTETSDLILLPIGFKRPISPIDYISNTSVNKNTSKEVKDFLKTIIVATENLHNQDIDEAIFVEFKMNLTNVSRIKNADLIAGIDNSSKATLTINTKPINKIKIGSDGQPLFLTNDKSTANALLVHEELQDNIFEEINNILDANRILGKNSNKFLLGTSVYYRIYSERDYVNYTISDFEMLAKYGAIDTYSPFIFWLTKLPALKIAEIFTQLIENPKHPNISSIIKLSFIFQNRIPDILKEYFDNKYKDFKQKPQFCYTFNDIYNSKQKNPFLKAFKIAFSKKFFQNKTFKEWKSDEVILHKNLSDLCLKTFIENRNENKEIRDLDFILYSDKFTNIEEIAEELEKKLL</sequence>
<dbReference type="RefSeq" id="WP_072996441.1">
    <property type="nucleotide sequence ID" value="NZ_FRAM01000001.1"/>
</dbReference>
<dbReference type="InterPro" id="IPR022104">
    <property type="entry name" value="DUF3644"/>
</dbReference>
<organism evidence="2 3">
    <name type="scientific">Epilithonimonas mollis</name>
    <dbReference type="NCBI Taxonomy" id="216903"/>
    <lineage>
        <taxon>Bacteria</taxon>
        <taxon>Pseudomonadati</taxon>
        <taxon>Bacteroidota</taxon>
        <taxon>Flavobacteriia</taxon>
        <taxon>Flavobacteriales</taxon>
        <taxon>Weeksellaceae</taxon>
        <taxon>Chryseobacterium group</taxon>
        <taxon>Epilithonimonas</taxon>
    </lineage>
</organism>
<dbReference type="Pfam" id="PF12358">
    <property type="entry name" value="DUF3644"/>
    <property type="match status" value="1"/>
</dbReference>
<dbReference type="EMBL" id="FRAM01000001">
    <property type="protein sequence ID" value="SHK00050.1"/>
    <property type="molecule type" value="Genomic_DNA"/>
</dbReference>
<dbReference type="Proteomes" id="UP000184498">
    <property type="component" value="Unassembled WGS sequence"/>
</dbReference>